<keyword evidence="2" id="KW-0472">Membrane</keyword>
<dbReference type="Proteomes" id="UP000290204">
    <property type="component" value="Unassembled WGS sequence"/>
</dbReference>
<name>A0A4Q1CFL3_9BACT</name>
<protein>
    <submittedName>
        <fullName evidence="3">DUF4407 domain-containing protein</fullName>
    </submittedName>
</protein>
<dbReference type="RefSeq" id="WP_129131805.1">
    <property type="nucleotide sequence ID" value="NZ_SDHW01000005.1"/>
</dbReference>
<feature type="transmembrane region" description="Helical" evidence="2">
    <location>
        <begin position="110"/>
        <end position="132"/>
    </location>
</feature>
<proteinExistence type="predicted"/>
<feature type="transmembrane region" description="Helical" evidence="2">
    <location>
        <begin position="73"/>
        <end position="90"/>
    </location>
</feature>
<keyword evidence="2" id="KW-0812">Transmembrane</keyword>
<evidence type="ECO:0000313" key="3">
    <source>
        <dbReference type="EMBL" id="RXK58749.1"/>
    </source>
</evidence>
<keyword evidence="4" id="KW-1185">Reference proteome</keyword>
<sequence>MSQPITPMYERETYAPTQTDELFWWLATAEKELIKDCVVDRNRYRIVGMSVLATWIFATLAWTYFFSTVIDNVFLYVGSGIFMGFVILSIDRALIKGINQFNKRKFPPLLFRGLLALTIGTFMAQPAILYMFDKEIKMQVSLDNEKRKLTKRTELDLLYKNRKDELLKEKATLQKALSTKYAEVNNAREKFIAETDGSGGSGKVGIQDIAIAKRNEYQKLDDDYKTLQTQQQPRIEAIDEELKTMEEAIKKQETDFLAYLNTGFLTRIEAMNNLLKDNSALQFRYYLILIILMLIELMPVIAKTLLPVGVYDEKVKQREALEKQMAEESVDYEREMKRLYNKLSMQQDTETMEEFFRMQKDEQKNKLNHWGKDWKRNDENVQGFWEKIKQQMIGKPEN</sequence>
<evidence type="ECO:0000256" key="1">
    <source>
        <dbReference type="SAM" id="Coils"/>
    </source>
</evidence>
<dbReference type="AlphaFoldDB" id="A0A4Q1CFL3"/>
<keyword evidence="2" id="KW-1133">Transmembrane helix</keyword>
<feature type="transmembrane region" description="Helical" evidence="2">
    <location>
        <begin position="283"/>
        <end position="306"/>
    </location>
</feature>
<dbReference type="Pfam" id="PF14362">
    <property type="entry name" value="DUF4407"/>
    <property type="match status" value="1"/>
</dbReference>
<keyword evidence="1" id="KW-0175">Coiled coil</keyword>
<evidence type="ECO:0000313" key="4">
    <source>
        <dbReference type="Proteomes" id="UP000290204"/>
    </source>
</evidence>
<comment type="caution">
    <text evidence="3">The sequence shown here is derived from an EMBL/GenBank/DDBJ whole genome shotgun (WGS) entry which is preliminary data.</text>
</comment>
<dbReference type="EMBL" id="SDHW01000005">
    <property type="protein sequence ID" value="RXK58749.1"/>
    <property type="molecule type" value="Genomic_DNA"/>
</dbReference>
<dbReference type="InterPro" id="IPR025519">
    <property type="entry name" value="DUF4407"/>
</dbReference>
<feature type="transmembrane region" description="Helical" evidence="2">
    <location>
        <begin position="46"/>
        <end position="67"/>
    </location>
</feature>
<organism evidence="3 4">
    <name type="scientific">Lacibacter luteus</name>
    <dbReference type="NCBI Taxonomy" id="2508719"/>
    <lineage>
        <taxon>Bacteria</taxon>
        <taxon>Pseudomonadati</taxon>
        <taxon>Bacteroidota</taxon>
        <taxon>Chitinophagia</taxon>
        <taxon>Chitinophagales</taxon>
        <taxon>Chitinophagaceae</taxon>
        <taxon>Lacibacter</taxon>
    </lineage>
</organism>
<gene>
    <name evidence="3" type="ORF">ESA94_15270</name>
</gene>
<reference evidence="3 4" key="1">
    <citation type="submission" date="2019-01" db="EMBL/GenBank/DDBJ databases">
        <title>Lacibacter sp. strain TTM-7.</title>
        <authorList>
            <person name="Chen W.-M."/>
        </authorList>
    </citation>
    <scope>NUCLEOTIDE SEQUENCE [LARGE SCALE GENOMIC DNA]</scope>
    <source>
        <strain evidence="3 4">TTM-7</strain>
    </source>
</reference>
<evidence type="ECO:0000256" key="2">
    <source>
        <dbReference type="SAM" id="Phobius"/>
    </source>
</evidence>
<feature type="coiled-coil region" evidence="1">
    <location>
        <begin position="311"/>
        <end position="342"/>
    </location>
</feature>
<dbReference type="OrthoDB" id="646640at2"/>
<accession>A0A4Q1CFL3</accession>
<feature type="coiled-coil region" evidence="1">
    <location>
        <begin position="210"/>
        <end position="255"/>
    </location>
</feature>